<evidence type="ECO:0000256" key="1">
    <source>
        <dbReference type="SAM" id="SignalP"/>
    </source>
</evidence>
<keyword evidence="1" id="KW-0732">Signal</keyword>
<evidence type="ECO:0000313" key="2">
    <source>
        <dbReference type="EMBL" id="GEO18758.1"/>
    </source>
</evidence>
<dbReference type="RefSeq" id="WP_114189375.1">
    <property type="nucleotide sequence ID" value="NZ_BJYU01000239.1"/>
</dbReference>
<reference evidence="2 3" key="1">
    <citation type="submission" date="2019-07" db="EMBL/GenBank/DDBJ databases">
        <title>Whole genome shotgun sequence of Microvirga aerophila NBRC 106136.</title>
        <authorList>
            <person name="Hosoyama A."/>
            <person name="Uohara A."/>
            <person name="Ohji S."/>
            <person name="Ichikawa N."/>
        </authorList>
    </citation>
    <scope>NUCLEOTIDE SEQUENCE [LARGE SCALE GENOMIC DNA]</scope>
    <source>
        <strain evidence="2 3">NBRC 106136</strain>
    </source>
</reference>
<name>A0A512C3G4_9HYPH</name>
<dbReference type="EMBL" id="BJYU01000239">
    <property type="protein sequence ID" value="GEO18758.1"/>
    <property type="molecule type" value="Genomic_DNA"/>
</dbReference>
<protein>
    <recommendedName>
        <fullName evidence="4">Secreted protein</fullName>
    </recommendedName>
</protein>
<organism evidence="2 3">
    <name type="scientific">Microvirga aerophila</name>
    <dbReference type="NCBI Taxonomy" id="670291"/>
    <lineage>
        <taxon>Bacteria</taxon>
        <taxon>Pseudomonadati</taxon>
        <taxon>Pseudomonadota</taxon>
        <taxon>Alphaproteobacteria</taxon>
        <taxon>Hyphomicrobiales</taxon>
        <taxon>Methylobacteriaceae</taxon>
        <taxon>Microvirga</taxon>
    </lineage>
</organism>
<dbReference type="Proteomes" id="UP000321085">
    <property type="component" value="Unassembled WGS sequence"/>
</dbReference>
<comment type="caution">
    <text evidence="2">The sequence shown here is derived from an EMBL/GenBank/DDBJ whole genome shotgun (WGS) entry which is preliminary data.</text>
</comment>
<accession>A0A512C3G4</accession>
<sequence length="132" mass="14432">MGARLKATIAALVFSSSCVAGFWSASAADFPEGYNSVYPPARAYRSARQVCVAEHGPDAPPYGYGCLDHWVRIRSTRDVIQDNGYGYTVTSTTVRRRYPPQYYAPHYEVLSTYEGSGSIYGDPSPLGCPSCE</sequence>
<evidence type="ECO:0008006" key="4">
    <source>
        <dbReference type="Google" id="ProtNLM"/>
    </source>
</evidence>
<evidence type="ECO:0000313" key="3">
    <source>
        <dbReference type="Proteomes" id="UP000321085"/>
    </source>
</evidence>
<proteinExistence type="predicted"/>
<gene>
    <name evidence="2" type="ORF">MAE02_64540</name>
</gene>
<dbReference type="PROSITE" id="PS51257">
    <property type="entry name" value="PROKAR_LIPOPROTEIN"/>
    <property type="match status" value="1"/>
</dbReference>
<keyword evidence="3" id="KW-1185">Reference proteome</keyword>
<feature type="signal peptide" evidence="1">
    <location>
        <begin position="1"/>
        <end position="27"/>
    </location>
</feature>
<feature type="chain" id="PRO_5022065840" description="Secreted protein" evidence="1">
    <location>
        <begin position="28"/>
        <end position="132"/>
    </location>
</feature>
<dbReference type="AlphaFoldDB" id="A0A512C3G4"/>